<dbReference type="CDD" id="cd16328">
    <property type="entry name" value="RseA_N"/>
    <property type="match status" value="1"/>
</dbReference>
<gene>
    <name evidence="2" type="ORF">ACFO6Q_14370</name>
</gene>
<dbReference type="RefSeq" id="WP_380021792.1">
    <property type="nucleotide sequence ID" value="NZ_JBHSHD010000010.1"/>
</dbReference>
<dbReference type="PANTHER" id="PTHR38104">
    <property type="match status" value="1"/>
</dbReference>
<dbReference type="Proteomes" id="UP001595886">
    <property type="component" value="Unassembled WGS sequence"/>
</dbReference>
<dbReference type="InterPro" id="IPR052383">
    <property type="entry name" value="Anti-sigma-E_RseA-like"/>
</dbReference>
<dbReference type="Pfam" id="PF03872">
    <property type="entry name" value="RseA_N"/>
    <property type="match status" value="1"/>
</dbReference>
<keyword evidence="3" id="KW-1185">Reference proteome</keyword>
<sequence>MNQTINEQLSALMDGELERDQTRFLLKRVLTDADLPQRWSRYHVARQTLRRQEVFVLPADFADRVMSRIEVEPAAQARSQPVWLRWGAGGAIAASVAVAALMVTQPQTAGPDRPAVASRGTAPAVSQPGGAAPIAVAPVAANAVQPSAGFRPPLLAPNAPIETAPVSFGSDLTQPIAVDPRMQSYLIRHYQTAGASGQTALVPYVLLAAPQREAAQPATTEPVPQNR</sequence>
<dbReference type="InterPro" id="IPR036147">
    <property type="entry name" value="Anti-sigma_E_RseA_N_sf"/>
</dbReference>
<dbReference type="EMBL" id="JBHSHD010000010">
    <property type="protein sequence ID" value="MFC4821515.1"/>
    <property type="molecule type" value="Genomic_DNA"/>
</dbReference>
<name>A0ABV9QVY9_9GAMM</name>
<reference evidence="3" key="1">
    <citation type="journal article" date="2019" name="Int. J. Syst. Evol. Microbiol.">
        <title>The Global Catalogue of Microorganisms (GCM) 10K type strain sequencing project: providing services to taxonomists for standard genome sequencing and annotation.</title>
        <authorList>
            <consortium name="The Broad Institute Genomics Platform"/>
            <consortium name="The Broad Institute Genome Sequencing Center for Infectious Disease"/>
            <person name="Wu L."/>
            <person name="Ma J."/>
        </authorList>
    </citation>
    <scope>NUCLEOTIDE SEQUENCE [LARGE SCALE GENOMIC DNA]</scope>
    <source>
        <strain evidence="3">CCUG 30340</strain>
    </source>
</reference>
<feature type="domain" description="Anti sigma-E protein RseA N-terminal" evidence="1">
    <location>
        <begin position="6"/>
        <end position="79"/>
    </location>
</feature>
<dbReference type="SUPFAM" id="SSF89069">
    <property type="entry name" value="N-terminal, cytoplasmic domain of anti-sigmaE factor RseA"/>
    <property type="match status" value="1"/>
</dbReference>
<comment type="caution">
    <text evidence="2">The sequence shown here is derived from an EMBL/GenBank/DDBJ whole genome shotgun (WGS) entry which is preliminary data.</text>
</comment>
<evidence type="ECO:0000313" key="3">
    <source>
        <dbReference type="Proteomes" id="UP001595886"/>
    </source>
</evidence>
<protein>
    <submittedName>
        <fullName evidence="2">Sigma-E factor negative regulatory protein</fullName>
    </submittedName>
</protein>
<organism evidence="2 3">
    <name type="scientific">Dokdonella ginsengisoli</name>
    <dbReference type="NCBI Taxonomy" id="363846"/>
    <lineage>
        <taxon>Bacteria</taxon>
        <taxon>Pseudomonadati</taxon>
        <taxon>Pseudomonadota</taxon>
        <taxon>Gammaproteobacteria</taxon>
        <taxon>Lysobacterales</taxon>
        <taxon>Rhodanobacteraceae</taxon>
        <taxon>Dokdonella</taxon>
    </lineage>
</organism>
<accession>A0ABV9QVY9</accession>
<proteinExistence type="predicted"/>
<dbReference type="InterPro" id="IPR005572">
    <property type="entry name" value="Anti-sigma_E_RseA_N"/>
</dbReference>
<evidence type="ECO:0000313" key="2">
    <source>
        <dbReference type="EMBL" id="MFC4821515.1"/>
    </source>
</evidence>
<dbReference type="PANTHER" id="PTHR38104:SF1">
    <property type="entry name" value="ANTI-SIGMA-E FACTOR RSEA"/>
    <property type="match status" value="1"/>
</dbReference>
<evidence type="ECO:0000259" key="1">
    <source>
        <dbReference type="Pfam" id="PF03872"/>
    </source>
</evidence>
<dbReference type="Gene3D" id="1.10.10.880">
    <property type="entry name" value="Anti sigma-E protein RseA, N-terminal domain"/>
    <property type="match status" value="1"/>
</dbReference>